<comment type="caution">
    <text evidence="5">The sequence shown here is derived from an EMBL/GenBank/DDBJ whole genome shotgun (WGS) entry which is preliminary data.</text>
</comment>
<protein>
    <recommendedName>
        <fullName evidence="4">HTH araC/xylS-type domain-containing protein</fullName>
    </recommendedName>
</protein>
<reference evidence="5 6" key="1">
    <citation type="journal article" date="2013" name="Genome Announc.">
        <title>Whole-genome sequences of five oyster-associated bacteria show potential for crude oil hydrocarbon degradation.</title>
        <authorList>
            <person name="Chauhan A."/>
            <person name="Green S."/>
            <person name="Pathak A."/>
            <person name="Thomas J."/>
            <person name="Venkatramanan R."/>
        </authorList>
    </citation>
    <scope>NUCLEOTIDE SEQUENCE [LARGE SCALE GENOMIC DNA]</scope>
    <source>
        <strain evidence="5 6">MF109</strain>
    </source>
</reference>
<proteinExistence type="predicted"/>
<dbReference type="PROSITE" id="PS01124">
    <property type="entry name" value="HTH_ARAC_FAMILY_2"/>
    <property type="match status" value="1"/>
</dbReference>
<evidence type="ECO:0000256" key="3">
    <source>
        <dbReference type="ARBA" id="ARBA00023163"/>
    </source>
</evidence>
<keyword evidence="2" id="KW-0238">DNA-binding</keyword>
<dbReference type="PROSITE" id="PS00041">
    <property type="entry name" value="HTH_ARAC_FAMILY_1"/>
    <property type="match status" value="1"/>
</dbReference>
<dbReference type="SUPFAM" id="SSF46689">
    <property type="entry name" value="Homeodomain-like"/>
    <property type="match status" value="2"/>
</dbReference>
<dbReference type="Pfam" id="PF12833">
    <property type="entry name" value="HTH_18"/>
    <property type="match status" value="1"/>
</dbReference>
<dbReference type="Gene3D" id="1.10.10.60">
    <property type="entry name" value="Homeodomain-like"/>
    <property type="match status" value="1"/>
</dbReference>
<sequence length="304" mass="34176">MQFTSVDLERVESTWQQFVPSASLQNADPRSFRFDWRSEELETASFVDYRLSAQVHSRAEPQDQLLVCRVDAPDARVWSGRASLDAEAVWMSDGTEVEARWDRSARVRAIVFDHQAAQSRARQITGDDRRELRTTGLAPHSVMDSQRWERMFAYLDQSLRDGIADDLLVAELERHALMITLSAFPTTFSESLRRPAQRAGAPAAVRRALAYIDANAHLAITIDDVAAASYISTRGLQYAFRRALDITPADALRRARLDGAHRDLRNGRGRSVGEVARRWGFSNSSRFASAYREAYGMAPALPST</sequence>
<dbReference type="PANTHER" id="PTHR46796">
    <property type="entry name" value="HTH-TYPE TRANSCRIPTIONAL ACTIVATOR RHAS-RELATED"/>
    <property type="match status" value="1"/>
</dbReference>
<gene>
    <name evidence="5" type="ORF">L687_03000</name>
</gene>
<dbReference type="AlphaFoldDB" id="T5KI95"/>
<name>T5KI95_MICMQ</name>
<dbReference type="GO" id="GO:0003700">
    <property type="term" value="F:DNA-binding transcription factor activity"/>
    <property type="evidence" value="ECO:0007669"/>
    <property type="project" value="InterPro"/>
</dbReference>
<dbReference type="PATRIC" id="fig|1333857.3.peg.2587"/>
<dbReference type="PANTHER" id="PTHR46796:SF12">
    <property type="entry name" value="HTH-TYPE DNA-BINDING TRANSCRIPTIONAL ACTIVATOR EUTR"/>
    <property type="match status" value="1"/>
</dbReference>
<dbReference type="Proteomes" id="UP000016033">
    <property type="component" value="Unassembled WGS sequence"/>
</dbReference>
<dbReference type="RefSeq" id="WP_021200533.1">
    <property type="nucleotide sequence ID" value="NZ_ATAO01000206.1"/>
</dbReference>
<accession>T5KI95</accession>
<keyword evidence="3" id="KW-0804">Transcription</keyword>
<keyword evidence="1" id="KW-0805">Transcription regulation</keyword>
<evidence type="ECO:0000259" key="4">
    <source>
        <dbReference type="PROSITE" id="PS01124"/>
    </source>
</evidence>
<evidence type="ECO:0000256" key="2">
    <source>
        <dbReference type="ARBA" id="ARBA00023125"/>
    </source>
</evidence>
<dbReference type="InterPro" id="IPR018062">
    <property type="entry name" value="HTH_AraC-typ_CS"/>
</dbReference>
<dbReference type="GO" id="GO:0043565">
    <property type="term" value="F:sequence-specific DNA binding"/>
    <property type="evidence" value="ECO:0007669"/>
    <property type="project" value="InterPro"/>
</dbReference>
<dbReference type="InterPro" id="IPR009057">
    <property type="entry name" value="Homeodomain-like_sf"/>
</dbReference>
<evidence type="ECO:0000313" key="5">
    <source>
        <dbReference type="EMBL" id="EQM74438.1"/>
    </source>
</evidence>
<feature type="domain" description="HTH araC/xylS-type" evidence="4">
    <location>
        <begin position="206"/>
        <end position="304"/>
    </location>
</feature>
<dbReference type="SMART" id="SM00342">
    <property type="entry name" value="HTH_ARAC"/>
    <property type="match status" value="1"/>
</dbReference>
<dbReference type="EMBL" id="ATAO01000206">
    <property type="protein sequence ID" value="EQM74438.1"/>
    <property type="molecule type" value="Genomic_DNA"/>
</dbReference>
<evidence type="ECO:0000313" key="6">
    <source>
        <dbReference type="Proteomes" id="UP000016033"/>
    </source>
</evidence>
<dbReference type="InterPro" id="IPR050204">
    <property type="entry name" value="AraC_XylS_family_regulators"/>
</dbReference>
<dbReference type="InterPro" id="IPR018060">
    <property type="entry name" value="HTH_AraC"/>
</dbReference>
<organism evidence="5 6">
    <name type="scientific">Microbacterium maritypicum MF109</name>
    <dbReference type="NCBI Taxonomy" id="1333857"/>
    <lineage>
        <taxon>Bacteria</taxon>
        <taxon>Bacillati</taxon>
        <taxon>Actinomycetota</taxon>
        <taxon>Actinomycetes</taxon>
        <taxon>Micrococcales</taxon>
        <taxon>Microbacteriaceae</taxon>
        <taxon>Microbacterium</taxon>
    </lineage>
</organism>
<evidence type="ECO:0000256" key="1">
    <source>
        <dbReference type="ARBA" id="ARBA00023015"/>
    </source>
</evidence>